<evidence type="ECO:0000259" key="6">
    <source>
        <dbReference type="Pfam" id="PF01408"/>
    </source>
</evidence>
<keyword evidence="2" id="KW-0560">Oxidoreductase</keyword>
<sequence>MAPSSSSNTSLLQGLDKLPAELCIQVMHFCNSLEAIRSFISASPQALLCFQQNRLAALRPYAADIEKEFYDSDLVPLALTIVKLRLIRSQDPNSYLKQVLRQVEPILKFVLDSGFINMHQGWRENLPSLVALTNLIPEIHHVITDFITRILRLCAAKLLDGNCPSTSANVATPKINTSKITAVSKESTMTSPHTVRWGILATGTIAKAFAKDLLVDPSTRGVTDVRHELVAAASSSSISKAEAFLREYDAPSYAKAYNSYQSLAADPNVDIVYIASPHSHHYQNAMLLLEAGKNVLVEKAFTVNAQQARALAAKAKEKDLLLMEGLWTRYFPVSAYVREVVSSGRIGPVERVLSEHSLGYAGGFEDDNHIMVNPRLAGGILLDAGIYSVTWVFQTLYSTQPETTRQAPTVKSIVAKYPRTGVDSMVTMLLEFPRDAEQGGTAHAVASCSLGLSNDSVATDADALSPNVRIQGQKGEIQVFPPTYRPTHTRLILKDGTVEDKQWPQPGPGTGSGWYSGFGPHVNPEGEGHGLFWEADDAGRALIQGRKEGSCLGLDETILILDVMDGVRRDAGLKYSKEVETIDYPVQF</sequence>
<comment type="catalytic activity">
    <reaction evidence="5">
        <text>D-xylose + NADP(+) = D-xylono-1,5-lactone + NADPH + H(+)</text>
        <dbReference type="Rhea" id="RHEA:22000"/>
        <dbReference type="ChEBI" id="CHEBI:15378"/>
        <dbReference type="ChEBI" id="CHEBI:15867"/>
        <dbReference type="ChEBI" id="CHEBI:53455"/>
        <dbReference type="ChEBI" id="CHEBI:57783"/>
        <dbReference type="ChEBI" id="CHEBI:58349"/>
        <dbReference type="EC" id="1.1.1.179"/>
    </reaction>
</comment>
<organism evidence="8 9">
    <name type="scientific">Fusarium sarcochroum</name>
    <dbReference type="NCBI Taxonomy" id="1208366"/>
    <lineage>
        <taxon>Eukaryota</taxon>
        <taxon>Fungi</taxon>
        <taxon>Dikarya</taxon>
        <taxon>Ascomycota</taxon>
        <taxon>Pezizomycotina</taxon>
        <taxon>Sordariomycetes</taxon>
        <taxon>Hypocreomycetidae</taxon>
        <taxon>Hypocreales</taxon>
        <taxon>Nectriaceae</taxon>
        <taxon>Fusarium</taxon>
        <taxon>Fusarium lateritium species complex</taxon>
    </lineage>
</organism>
<dbReference type="PANTHER" id="PTHR22604">
    <property type="entry name" value="OXIDOREDUCTASES"/>
    <property type="match status" value="1"/>
</dbReference>
<dbReference type="Proteomes" id="UP000622797">
    <property type="component" value="Unassembled WGS sequence"/>
</dbReference>
<dbReference type="EC" id="1.1.1.179" evidence="3"/>
<dbReference type="EMBL" id="JABEXW010000064">
    <property type="protein sequence ID" value="KAF4972221.1"/>
    <property type="molecule type" value="Genomic_DNA"/>
</dbReference>
<comment type="caution">
    <text evidence="8">The sequence shown here is derived from an EMBL/GenBank/DDBJ whole genome shotgun (WGS) entry which is preliminary data.</text>
</comment>
<dbReference type="GO" id="GO:0047837">
    <property type="term" value="F:D-xylose 1-dehydrogenase (NADP+) activity"/>
    <property type="evidence" value="ECO:0007669"/>
    <property type="project" value="UniProtKB-EC"/>
</dbReference>
<evidence type="ECO:0000313" key="9">
    <source>
        <dbReference type="Proteomes" id="UP000622797"/>
    </source>
</evidence>
<dbReference type="InterPro" id="IPR055170">
    <property type="entry name" value="GFO_IDH_MocA-like_dom"/>
</dbReference>
<dbReference type="PANTHER" id="PTHR22604:SF115">
    <property type="entry name" value="DIHYDRODIOL DEHYDROGENASE, PUTATIVE (AFU_ORTHOLOGUE AFUA_1G07520)-RELATED"/>
    <property type="match status" value="1"/>
</dbReference>
<dbReference type="AlphaFoldDB" id="A0A8H4U9K4"/>
<dbReference type="Gene3D" id="3.30.360.10">
    <property type="entry name" value="Dihydrodipicolinate Reductase, domain 2"/>
    <property type="match status" value="1"/>
</dbReference>
<evidence type="ECO:0000256" key="3">
    <source>
        <dbReference type="ARBA" id="ARBA00038984"/>
    </source>
</evidence>
<dbReference type="Pfam" id="PF01408">
    <property type="entry name" value="GFO_IDH_MocA"/>
    <property type="match status" value="1"/>
</dbReference>
<feature type="domain" description="GFO/IDH/MocA-like oxidoreductase" evidence="7">
    <location>
        <begin position="336"/>
        <end position="477"/>
    </location>
</feature>
<evidence type="ECO:0000259" key="7">
    <source>
        <dbReference type="Pfam" id="PF22725"/>
    </source>
</evidence>
<evidence type="ECO:0000256" key="4">
    <source>
        <dbReference type="ARBA" id="ARBA00042988"/>
    </source>
</evidence>
<dbReference type="InterPro" id="IPR050984">
    <property type="entry name" value="Gfo/Idh/MocA_domain"/>
</dbReference>
<keyword evidence="9" id="KW-1185">Reference proteome</keyword>
<reference evidence="8" key="2">
    <citation type="submission" date="2020-05" db="EMBL/GenBank/DDBJ databases">
        <authorList>
            <person name="Kim H.-S."/>
            <person name="Proctor R.H."/>
            <person name="Brown D.W."/>
        </authorList>
    </citation>
    <scope>NUCLEOTIDE SEQUENCE</scope>
    <source>
        <strain evidence="8">NRRL 20472</strain>
    </source>
</reference>
<reference evidence="8" key="1">
    <citation type="journal article" date="2020" name="BMC Genomics">
        <title>Correction to: Identification and distribution of gene clusters required for synthesis of sphingolipid metabolism inhibitors in diverse species of the filamentous fungus Fusarium.</title>
        <authorList>
            <person name="Kim H.S."/>
            <person name="Lohmar J.M."/>
            <person name="Busman M."/>
            <person name="Brown D.W."/>
            <person name="Naumann T.A."/>
            <person name="Divon H.H."/>
            <person name="Lysoe E."/>
            <person name="Uhlig S."/>
            <person name="Proctor R.H."/>
        </authorList>
    </citation>
    <scope>NUCLEOTIDE SEQUENCE</scope>
    <source>
        <strain evidence="8">NRRL 20472</strain>
    </source>
</reference>
<feature type="domain" description="Gfo/Idh/MocA-like oxidoreductase N-terminal" evidence="6">
    <location>
        <begin position="196"/>
        <end position="325"/>
    </location>
</feature>
<gene>
    <name evidence="8" type="ORF">FSARC_1173</name>
</gene>
<dbReference type="OrthoDB" id="2129491at2759"/>
<evidence type="ECO:0000256" key="5">
    <source>
        <dbReference type="ARBA" id="ARBA00049233"/>
    </source>
</evidence>
<name>A0A8H4U9K4_9HYPO</name>
<comment type="similarity">
    <text evidence="1">Belongs to the Gfo/Idh/MocA family.</text>
</comment>
<evidence type="ECO:0000313" key="8">
    <source>
        <dbReference type="EMBL" id="KAF4972221.1"/>
    </source>
</evidence>
<protein>
    <recommendedName>
        <fullName evidence="3">D-xylose 1-dehydrogenase (NADP(+), D-xylono-1,5-lactone-forming)</fullName>
        <ecNumber evidence="3">1.1.1.179</ecNumber>
    </recommendedName>
    <alternativeName>
        <fullName evidence="4">D-xylose-NADP dehydrogenase</fullName>
    </alternativeName>
</protein>
<evidence type="ECO:0000256" key="1">
    <source>
        <dbReference type="ARBA" id="ARBA00010928"/>
    </source>
</evidence>
<accession>A0A8H4U9K4</accession>
<dbReference type="Gene3D" id="3.40.50.720">
    <property type="entry name" value="NAD(P)-binding Rossmann-like Domain"/>
    <property type="match status" value="1"/>
</dbReference>
<dbReference type="InterPro" id="IPR000683">
    <property type="entry name" value="Gfo/Idh/MocA-like_OxRdtase_N"/>
</dbReference>
<dbReference type="InterPro" id="IPR036291">
    <property type="entry name" value="NAD(P)-bd_dom_sf"/>
</dbReference>
<dbReference type="SUPFAM" id="SSF51735">
    <property type="entry name" value="NAD(P)-binding Rossmann-fold domains"/>
    <property type="match status" value="1"/>
</dbReference>
<dbReference type="GO" id="GO:0000166">
    <property type="term" value="F:nucleotide binding"/>
    <property type="evidence" value="ECO:0007669"/>
    <property type="project" value="InterPro"/>
</dbReference>
<evidence type="ECO:0000256" key="2">
    <source>
        <dbReference type="ARBA" id="ARBA00023002"/>
    </source>
</evidence>
<dbReference type="SUPFAM" id="SSF55347">
    <property type="entry name" value="Glyceraldehyde-3-phosphate dehydrogenase-like, C-terminal domain"/>
    <property type="match status" value="1"/>
</dbReference>
<dbReference type="Pfam" id="PF22725">
    <property type="entry name" value="GFO_IDH_MocA_C3"/>
    <property type="match status" value="1"/>
</dbReference>
<proteinExistence type="inferred from homology"/>